<protein>
    <recommendedName>
        <fullName evidence="6">Probable sugar-binding periplasmic protein</fullName>
    </recommendedName>
</protein>
<dbReference type="InterPro" id="IPR050490">
    <property type="entry name" value="Bact_solute-bd_prot1"/>
</dbReference>
<evidence type="ECO:0000256" key="4">
    <source>
        <dbReference type="ARBA" id="ARBA00022729"/>
    </source>
</evidence>
<evidence type="ECO:0000313" key="9">
    <source>
        <dbReference type="Proteomes" id="UP001585080"/>
    </source>
</evidence>
<evidence type="ECO:0000256" key="2">
    <source>
        <dbReference type="ARBA" id="ARBA00008520"/>
    </source>
</evidence>
<evidence type="ECO:0000256" key="5">
    <source>
        <dbReference type="ARBA" id="ARBA00049629"/>
    </source>
</evidence>
<reference evidence="8 9" key="1">
    <citation type="submission" date="2024-01" db="EMBL/GenBank/DDBJ databases">
        <title>Genome mining of biosynthetic gene clusters to explore secondary metabolites of Streptomyces sp.</title>
        <authorList>
            <person name="Baig A."/>
            <person name="Ajitkumar Shintre N."/>
            <person name="Kumar H."/>
            <person name="Anbarasu A."/>
            <person name="Ramaiah S."/>
        </authorList>
    </citation>
    <scope>NUCLEOTIDE SEQUENCE [LARGE SCALE GENOMIC DNA]</scope>
    <source>
        <strain evidence="8 9">A57</strain>
    </source>
</reference>
<organism evidence="8 9">
    <name type="scientific">Streptomyces broussonetiae</name>
    <dbReference type="NCBI Taxonomy" id="2686304"/>
    <lineage>
        <taxon>Bacteria</taxon>
        <taxon>Bacillati</taxon>
        <taxon>Actinomycetota</taxon>
        <taxon>Actinomycetes</taxon>
        <taxon>Kitasatosporales</taxon>
        <taxon>Streptomycetaceae</taxon>
        <taxon>Streptomyces</taxon>
    </lineage>
</organism>
<dbReference type="Gene3D" id="3.40.190.10">
    <property type="entry name" value="Periplasmic binding protein-like II"/>
    <property type="match status" value="2"/>
</dbReference>
<sequence length="445" mass="48733">MPVRPRRTAAAIAATASIALFAAACTGSAHNAATDDPDAETTITFWHGWSAPSEVKAIEDNVDRFEKAHPNITVKVVGNINDDKLNQALRAGGSNGPDVVSSFTTANVGKFCASGALADLKPFLEKDRVDLDATFPKVLQEYTQFEGTRCALPLLSDAYGLYYNKDAFEEAGISAPPKTWSEFTETAKKLTKAKGDSYEQLGFMPNYLGYETVVSHYMSQWDHRYFDEEGKSAIAEDPAFAEMMTYQKSLVEELGGFRKLDKYRTTFGDEWGAEHPFHTGQVAMQLDGEWRLNFIEDAGVGFEVGVAPLPVADDEVDEYGKGYLSGTIMGIAPGSDKQNAAWELVKYMTMDTDAVVSFANAIGNVPSTLDALKSPDLKFDDRFKVFLDIAQHPESTTSDNAVNGSAYQDTLTDFAQKYENGQVTDLKKGLEETAAQIDRDIARAK</sequence>
<keyword evidence="4 7" id="KW-0732">Signal</keyword>
<evidence type="ECO:0000256" key="6">
    <source>
        <dbReference type="ARBA" id="ARBA00049753"/>
    </source>
</evidence>
<evidence type="ECO:0000256" key="3">
    <source>
        <dbReference type="ARBA" id="ARBA00022448"/>
    </source>
</evidence>
<name>A0ABV5EI96_9ACTN</name>
<keyword evidence="9" id="KW-1185">Reference proteome</keyword>
<evidence type="ECO:0000256" key="1">
    <source>
        <dbReference type="ARBA" id="ARBA00004196"/>
    </source>
</evidence>
<evidence type="ECO:0000256" key="7">
    <source>
        <dbReference type="SAM" id="SignalP"/>
    </source>
</evidence>
<dbReference type="SUPFAM" id="SSF53850">
    <property type="entry name" value="Periplasmic binding protein-like II"/>
    <property type="match status" value="1"/>
</dbReference>
<dbReference type="PROSITE" id="PS51257">
    <property type="entry name" value="PROKAR_LIPOPROTEIN"/>
    <property type="match status" value="1"/>
</dbReference>
<accession>A0ABV5EI96</accession>
<dbReference type="CDD" id="cd14748">
    <property type="entry name" value="PBP2_UgpB"/>
    <property type="match status" value="1"/>
</dbReference>
<comment type="caution">
    <text evidence="8">The sequence shown here is derived from an EMBL/GenBank/DDBJ whole genome shotgun (WGS) entry which is preliminary data.</text>
</comment>
<feature type="signal peptide" evidence="7">
    <location>
        <begin position="1"/>
        <end position="31"/>
    </location>
</feature>
<dbReference type="Pfam" id="PF01547">
    <property type="entry name" value="SBP_bac_1"/>
    <property type="match status" value="1"/>
</dbReference>
<dbReference type="InterPro" id="IPR006059">
    <property type="entry name" value="SBP"/>
</dbReference>
<gene>
    <name evidence="8" type="ORF">VSS16_27835</name>
</gene>
<evidence type="ECO:0000313" key="8">
    <source>
        <dbReference type="EMBL" id="MFB8776506.1"/>
    </source>
</evidence>
<feature type="chain" id="PRO_5045887038" description="Probable sugar-binding periplasmic protein" evidence="7">
    <location>
        <begin position="32"/>
        <end position="445"/>
    </location>
</feature>
<dbReference type="PANTHER" id="PTHR43649">
    <property type="entry name" value="ARABINOSE-BINDING PROTEIN-RELATED"/>
    <property type="match status" value="1"/>
</dbReference>
<dbReference type="Proteomes" id="UP001585080">
    <property type="component" value="Unassembled WGS sequence"/>
</dbReference>
<dbReference type="PANTHER" id="PTHR43649:SF28">
    <property type="entry name" value="BINDING PROTEIN COMPONENT OF ABC SUGAR TRANSPORTER-RELATED"/>
    <property type="match status" value="1"/>
</dbReference>
<comment type="similarity">
    <text evidence="2">Belongs to the bacterial solute-binding protein 1 family.</text>
</comment>
<keyword evidence="3" id="KW-0813">Transport</keyword>
<proteinExistence type="inferred from homology"/>
<comment type="subcellular location">
    <subcellularLocation>
        <location evidence="1">Cell envelope</location>
    </subcellularLocation>
</comment>
<dbReference type="RefSeq" id="WP_376735044.1">
    <property type="nucleotide sequence ID" value="NZ_JAYMRP010000031.1"/>
</dbReference>
<comment type="function">
    <text evidence="5">Part of a binding-protein-dependent transport system for a sugar.</text>
</comment>
<dbReference type="EMBL" id="JAYMRP010000031">
    <property type="protein sequence ID" value="MFB8776506.1"/>
    <property type="molecule type" value="Genomic_DNA"/>
</dbReference>